<evidence type="ECO:0000313" key="3">
    <source>
        <dbReference type="EMBL" id="MCP2012091.1"/>
    </source>
</evidence>
<accession>A0ABT1GSX7</accession>
<dbReference type="EMBL" id="JALJZU010000014">
    <property type="protein sequence ID" value="MCP2012091.1"/>
    <property type="molecule type" value="Genomic_DNA"/>
</dbReference>
<dbReference type="RefSeq" id="WP_229225105.1">
    <property type="nucleotide sequence ID" value="NZ_JAHTGR010000017.1"/>
</dbReference>
<feature type="signal peptide" evidence="1">
    <location>
        <begin position="1"/>
        <end position="24"/>
    </location>
</feature>
<sequence length="222" mass="22818">MKLKNFAAAAICVAAGAFAAPAMADTATYDITAFGPSYTDLLTELSVKQFDPTKGILTGISISYTSTVSGEVLLSNSKNVNKQVDIDLSSTMTLTLPDHSVFGTDTKSLFSSTVTSYKKTTDVLAGQGSAVLSASGNLNSGYFAMFTGHGNVTGLLAVTAVSSADSPSGITADYTTSATGLGQVTYTYNAAPVPEPETYGMLLLGLGLVAFAAKRKSRSTQA</sequence>
<dbReference type="NCBIfam" id="NF033208">
    <property type="entry name" value="choice_anch_E"/>
    <property type="match status" value="1"/>
</dbReference>
<name>A0ABT1GSX7_9BURK</name>
<dbReference type="InterPro" id="IPR013424">
    <property type="entry name" value="Ice-binding_C"/>
</dbReference>
<reference evidence="3" key="1">
    <citation type="submission" date="2022-03" db="EMBL/GenBank/DDBJ databases">
        <title>Genome Encyclopedia of Bacteria and Archaea VI: Functional Genomics of Type Strains.</title>
        <authorList>
            <person name="Whitman W."/>
        </authorList>
    </citation>
    <scope>NUCLEOTIDE SEQUENCE</scope>
    <source>
        <strain evidence="3">HSC-15S17</strain>
    </source>
</reference>
<keyword evidence="4" id="KW-1185">Reference proteome</keyword>
<keyword evidence="1" id="KW-0732">Signal</keyword>
<dbReference type="Pfam" id="PF07589">
    <property type="entry name" value="PEP-CTERM"/>
    <property type="match status" value="1"/>
</dbReference>
<feature type="chain" id="PRO_5045838922" description="Ice-binding protein C-terminal domain-containing protein" evidence="1">
    <location>
        <begin position="25"/>
        <end position="222"/>
    </location>
</feature>
<organism evidence="3 4">
    <name type="scientific">Duganella violaceipulchra</name>
    <dbReference type="NCBI Taxonomy" id="2849652"/>
    <lineage>
        <taxon>Bacteria</taxon>
        <taxon>Pseudomonadati</taxon>
        <taxon>Pseudomonadota</taxon>
        <taxon>Betaproteobacteria</taxon>
        <taxon>Burkholderiales</taxon>
        <taxon>Oxalobacteraceae</taxon>
        <taxon>Telluria group</taxon>
        <taxon>Duganella</taxon>
    </lineage>
</organism>
<evidence type="ECO:0000259" key="2">
    <source>
        <dbReference type="Pfam" id="PF07589"/>
    </source>
</evidence>
<dbReference type="Proteomes" id="UP001162889">
    <property type="component" value="Unassembled WGS sequence"/>
</dbReference>
<gene>
    <name evidence="3" type="ORF">L1274_005845</name>
</gene>
<feature type="domain" description="Ice-binding protein C-terminal" evidence="2">
    <location>
        <begin position="192"/>
        <end position="216"/>
    </location>
</feature>
<proteinExistence type="predicted"/>
<evidence type="ECO:0000313" key="4">
    <source>
        <dbReference type="Proteomes" id="UP001162889"/>
    </source>
</evidence>
<protein>
    <recommendedName>
        <fullName evidence="2">Ice-binding protein C-terminal domain-containing protein</fullName>
    </recommendedName>
</protein>
<evidence type="ECO:0000256" key="1">
    <source>
        <dbReference type="SAM" id="SignalP"/>
    </source>
</evidence>
<comment type="caution">
    <text evidence="3">The sequence shown here is derived from an EMBL/GenBank/DDBJ whole genome shotgun (WGS) entry which is preliminary data.</text>
</comment>
<dbReference type="NCBIfam" id="TIGR02595">
    <property type="entry name" value="PEP_CTERM"/>
    <property type="match status" value="1"/>
</dbReference>